<reference evidence="1 2" key="1">
    <citation type="submission" date="2020-03" db="EMBL/GenBank/DDBJ databases">
        <title>Draft genome sequence of environmentally isolated cultures.</title>
        <authorList>
            <person name="Wilson H.S."/>
            <person name="De Leon M.E."/>
        </authorList>
    </citation>
    <scope>NUCLEOTIDE SEQUENCE [LARGE SCALE GENOMIC DNA]</scope>
    <source>
        <strain evidence="1 2">HSC-31F16</strain>
    </source>
</reference>
<sequence>MNVLSVETIALGTNLFRCFFSKNSLIPSSLALDVIFPEGALSSKSVAIAELCALRHLMSEMSIIGSNRWHGKGIILRTRHREFKKLSVQEMTVADGDLFLFGQFLQTRYLGIEIKGLDESLQSIFSGQVVDTITAAPVIEALPSRFGPIQLSYHGLTRLAERASLPDISSATSVLGRWLQTKNLHPMRVVAKHQAYYLRTHGFLPLVLFHKGSGLNLIIDDRDDKMRLVTVSGMFDELYYDRLTYDHELAQKGAK</sequence>
<dbReference type="Proteomes" id="UP001515641">
    <property type="component" value="Unassembled WGS sequence"/>
</dbReference>
<gene>
    <name evidence="1" type="ORF">HA052_04075</name>
</gene>
<organism evidence="1 2">
    <name type="scientific">Chromobacterium fluminis</name>
    <dbReference type="NCBI Taxonomy" id="3044269"/>
    <lineage>
        <taxon>Bacteria</taxon>
        <taxon>Pseudomonadati</taxon>
        <taxon>Pseudomonadota</taxon>
        <taxon>Betaproteobacteria</taxon>
        <taxon>Neisseriales</taxon>
        <taxon>Chromobacteriaceae</taxon>
        <taxon>Chromobacterium</taxon>
    </lineage>
</organism>
<evidence type="ECO:0000313" key="1">
    <source>
        <dbReference type="EMBL" id="NHR04367.1"/>
    </source>
</evidence>
<proteinExistence type="predicted"/>
<accession>A0ABX0LAH3</accession>
<evidence type="ECO:0000313" key="2">
    <source>
        <dbReference type="Proteomes" id="UP001515641"/>
    </source>
</evidence>
<dbReference type="EMBL" id="JAAOMA010000004">
    <property type="protein sequence ID" value="NHR04367.1"/>
    <property type="molecule type" value="Genomic_DNA"/>
</dbReference>
<comment type="caution">
    <text evidence="1">The sequence shown here is derived from an EMBL/GenBank/DDBJ whole genome shotgun (WGS) entry which is preliminary data.</text>
</comment>
<dbReference type="RefSeq" id="WP_166450886.1">
    <property type="nucleotide sequence ID" value="NZ_JAAOMA010000004.1"/>
</dbReference>
<protein>
    <submittedName>
        <fullName evidence="1">Uncharacterized protein</fullName>
    </submittedName>
</protein>
<keyword evidence="2" id="KW-1185">Reference proteome</keyword>
<name>A0ABX0LAH3_9NEIS</name>